<dbReference type="Proteomes" id="UP000298213">
    <property type="component" value="Unassembled WGS sequence"/>
</dbReference>
<dbReference type="AlphaFoldDB" id="A0A4Y8ZRM9"/>
<evidence type="ECO:0000313" key="3">
    <source>
        <dbReference type="Proteomes" id="UP000298213"/>
    </source>
</evidence>
<organism evidence="2 3">
    <name type="scientific">Sphingomonas parva</name>
    <dbReference type="NCBI Taxonomy" id="2555898"/>
    <lineage>
        <taxon>Bacteria</taxon>
        <taxon>Pseudomonadati</taxon>
        <taxon>Pseudomonadota</taxon>
        <taxon>Alphaproteobacteria</taxon>
        <taxon>Sphingomonadales</taxon>
        <taxon>Sphingomonadaceae</taxon>
        <taxon>Sphingomonas</taxon>
    </lineage>
</organism>
<keyword evidence="3" id="KW-1185">Reference proteome</keyword>
<evidence type="ECO:0000256" key="1">
    <source>
        <dbReference type="SAM" id="Phobius"/>
    </source>
</evidence>
<dbReference type="Pfam" id="PF19447">
    <property type="entry name" value="DUF5985"/>
    <property type="match status" value="1"/>
</dbReference>
<reference evidence="2 3" key="1">
    <citation type="submission" date="2019-03" db="EMBL/GenBank/DDBJ databases">
        <title>Genome sequence of Sphingomonas sp. 17J27-24.</title>
        <authorList>
            <person name="Kim M."/>
            <person name="Maeng S."/>
            <person name="Sathiyaraj S."/>
        </authorList>
    </citation>
    <scope>NUCLEOTIDE SEQUENCE [LARGE SCALE GENOMIC DNA]</scope>
    <source>
        <strain evidence="2 3">17J27-24</strain>
    </source>
</reference>
<keyword evidence="1" id="KW-0472">Membrane</keyword>
<sequence length="91" mass="10265">MYDLFPTIVYLLCFATSAACTGLLMRSYRQSGAPLLLWSGLCFLFLAANNLVVVLDLLVLPNWDMRLIRHLLALAGIGTLLFGFVWRLEEE</sequence>
<dbReference type="OrthoDB" id="5295794at2"/>
<dbReference type="RefSeq" id="WP_135089245.1">
    <property type="nucleotide sequence ID" value="NZ_SPDV01000040.1"/>
</dbReference>
<accession>A0A4Y8ZRM9</accession>
<comment type="caution">
    <text evidence="2">The sequence shown here is derived from an EMBL/GenBank/DDBJ whole genome shotgun (WGS) entry which is preliminary data.</text>
</comment>
<keyword evidence="1" id="KW-1133">Transmembrane helix</keyword>
<gene>
    <name evidence="2" type="ORF">E2493_17080</name>
</gene>
<proteinExistence type="predicted"/>
<protein>
    <recommendedName>
        <fullName evidence="4">GGDEF domain-containing protein</fullName>
    </recommendedName>
</protein>
<keyword evidence="1" id="KW-0812">Transmembrane</keyword>
<name>A0A4Y8ZRM9_9SPHN</name>
<dbReference type="EMBL" id="SPDV01000040">
    <property type="protein sequence ID" value="TFI57066.1"/>
    <property type="molecule type" value="Genomic_DNA"/>
</dbReference>
<dbReference type="InterPro" id="IPR046027">
    <property type="entry name" value="DUF5985"/>
</dbReference>
<evidence type="ECO:0000313" key="2">
    <source>
        <dbReference type="EMBL" id="TFI57066.1"/>
    </source>
</evidence>
<feature type="transmembrane region" description="Helical" evidence="1">
    <location>
        <begin position="35"/>
        <end position="59"/>
    </location>
</feature>
<evidence type="ECO:0008006" key="4">
    <source>
        <dbReference type="Google" id="ProtNLM"/>
    </source>
</evidence>
<feature type="transmembrane region" description="Helical" evidence="1">
    <location>
        <begin position="71"/>
        <end position="88"/>
    </location>
</feature>